<dbReference type="PANTHER" id="PTHR45176">
    <property type="entry name" value="TRANSDUCIN FAMILY PROTEIN / WD-40 REPEAT FAMILY PROTEIN-RELATED"/>
    <property type="match status" value="1"/>
</dbReference>
<evidence type="ECO:0000256" key="4">
    <source>
        <dbReference type="ARBA" id="ARBA00022574"/>
    </source>
</evidence>
<keyword evidence="6" id="KW-0539">Nucleus</keyword>
<dbReference type="InterPro" id="IPR015943">
    <property type="entry name" value="WD40/YVTN_repeat-like_dom_sf"/>
</dbReference>
<evidence type="ECO:0000256" key="1">
    <source>
        <dbReference type="ARBA" id="ARBA00004604"/>
    </source>
</evidence>
<evidence type="ECO:0000313" key="9">
    <source>
        <dbReference type="Proteomes" id="UP000265520"/>
    </source>
</evidence>
<dbReference type="AlphaFoldDB" id="A0A392NHL4"/>
<dbReference type="PANTHER" id="PTHR45176:SF1">
    <property type="entry name" value="TRANSDUCIN FAMILY PROTEIN _ WD-40 REPEAT FAMILY PROTEIN-RELATED"/>
    <property type="match status" value="1"/>
</dbReference>
<feature type="domain" description="WD repeat-containing protein 75 second beta-propeller" evidence="7">
    <location>
        <begin position="2"/>
        <end position="80"/>
    </location>
</feature>
<dbReference type="SUPFAM" id="SSF50969">
    <property type="entry name" value="YVTN repeat-like/Quinoprotein amine dehydrogenase"/>
    <property type="match status" value="1"/>
</dbReference>
<evidence type="ECO:0000256" key="5">
    <source>
        <dbReference type="ARBA" id="ARBA00022737"/>
    </source>
</evidence>
<feature type="non-terminal residue" evidence="8">
    <location>
        <position position="81"/>
    </location>
</feature>
<proteinExistence type="predicted"/>
<keyword evidence="4" id="KW-0853">WD repeat</keyword>
<evidence type="ECO:0000259" key="7">
    <source>
        <dbReference type="Pfam" id="PF23769"/>
    </source>
</evidence>
<sequence>MAVSSSYGGDFKIWVCREETQQKGQTHQNFSWTCHAVGNKAMRAAAFSADGSVLAVAADTVITLWDPDKNELIAVVGETPS</sequence>
<organism evidence="8 9">
    <name type="scientific">Trifolium medium</name>
    <dbReference type="NCBI Taxonomy" id="97028"/>
    <lineage>
        <taxon>Eukaryota</taxon>
        <taxon>Viridiplantae</taxon>
        <taxon>Streptophyta</taxon>
        <taxon>Embryophyta</taxon>
        <taxon>Tracheophyta</taxon>
        <taxon>Spermatophyta</taxon>
        <taxon>Magnoliopsida</taxon>
        <taxon>eudicotyledons</taxon>
        <taxon>Gunneridae</taxon>
        <taxon>Pentapetalae</taxon>
        <taxon>rosids</taxon>
        <taxon>fabids</taxon>
        <taxon>Fabales</taxon>
        <taxon>Fabaceae</taxon>
        <taxon>Papilionoideae</taxon>
        <taxon>50 kb inversion clade</taxon>
        <taxon>NPAAA clade</taxon>
        <taxon>Hologalegina</taxon>
        <taxon>IRL clade</taxon>
        <taxon>Trifolieae</taxon>
        <taxon>Trifolium</taxon>
    </lineage>
</organism>
<keyword evidence="5" id="KW-0677">Repeat</keyword>
<dbReference type="Gene3D" id="2.130.10.10">
    <property type="entry name" value="YVTN repeat-like/Quinoprotein amine dehydrogenase"/>
    <property type="match status" value="1"/>
</dbReference>
<dbReference type="InterPro" id="IPR011044">
    <property type="entry name" value="Quino_amine_DH_bsu"/>
</dbReference>
<comment type="caution">
    <text evidence="8">The sequence shown here is derived from an EMBL/GenBank/DDBJ whole genome shotgun (WGS) entry which is preliminary data.</text>
</comment>
<dbReference type="EMBL" id="LXQA010040093">
    <property type="protein sequence ID" value="MCH99357.1"/>
    <property type="molecule type" value="Genomic_DNA"/>
</dbReference>
<keyword evidence="2" id="KW-0690">Ribosome biogenesis</keyword>
<protein>
    <submittedName>
        <fullName evidence="8">WD repeat-containing protein 75-like</fullName>
    </submittedName>
</protein>
<dbReference type="InterPro" id="IPR057644">
    <property type="entry name" value="Beta-prop_WDR75_2nd"/>
</dbReference>
<evidence type="ECO:0000256" key="3">
    <source>
        <dbReference type="ARBA" id="ARBA00022552"/>
    </source>
</evidence>
<dbReference type="Pfam" id="PF23769">
    <property type="entry name" value="Beta-prop_WDR75_2nd"/>
    <property type="match status" value="1"/>
</dbReference>
<comment type="subcellular location">
    <subcellularLocation>
        <location evidence="1">Nucleus</location>
        <location evidence="1">Nucleolus</location>
    </subcellularLocation>
</comment>
<dbReference type="Proteomes" id="UP000265520">
    <property type="component" value="Unassembled WGS sequence"/>
</dbReference>
<keyword evidence="3" id="KW-0698">rRNA processing</keyword>
<reference evidence="8 9" key="1">
    <citation type="journal article" date="2018" name="Front. Plant Sci.">
        <title>Red Clover (Trifolium pratense) and Zigzag Clover (T. medium) - A Picture of Genomic Similarities and Differences.</title>
        <authorList>
            <person name="Dluhosova J."/>
            <person name="Istvanek J."/>
            <person name="Nedelnik J."/>
            <person name="Repkova J."/>
        </authorList>
    </citation>
    <scope>NUCLEOTIDE SEQUENCE [LARGE SCALE GENOMIC DNA]</scope>
    <source>
        <strain evidence="9">cv. 10/8</strain>
        <tissue evidence="8">Leaf</tissue>
    </source>
</reference>
<accession>A0A392NHL4</accession>
<evidence type="ECO:0000256" key="6">
    <source>
        <dbReference type="ARBA" id="ARBA00023242"/>
    </source>
</evidence>
<name>A0A392NHL4_9FABA</name>
<evidence type="ECO:0000313" key="8">
    <source>
        <dbReference type="EMBL" id="MCH99357.1"/>
    </source>
</evidence>
<evidence type="ECO:0000256" key="2">
    <source>
        <dbReference type="ARBA" id="ARBA00022517"/>
    </source>
</evidence>
<keyword evidence="9" id="KW-1185">Reference proteome</keyword>